<dbReference type="Pfam" id="PF00381">
    <property type="entry name" value="PTS-HPr"/>
    <property type="match status" value="1"/>
</dbReference>
<evidence type="ECO:0000256" key="3">
    <source>
        <dbReference type="ARBA" id="ARBA00022490"/>
    </source>
</evidence>
<keyword evidence="3" id="KW-0963">Cytoplasm</keyword>
<dbReference type="InterPro" id="IPR035895">
    <property type="entry name" value="HPr-like_sf"/>
</dbReference>
<feature type="domain" description="HPr" evidence="5">
    <location>
        <begin position="8"/>
        <end position="92"/>
    </location>
</feature>
<dbReference type="PANTHER" id="PTHR33705">
    <property type="entry name" value="PHOSPHOCARRIER PROTEIN HPR"/>
    <property type="match status" value="1"/>
</dbReference>
<organism evidence="6">
    <name type="scientific">Thermosulfurimonas dismutans</name>
    <dbReference type="NCBI Taxonomy" id="999894"/>
    <lineage>
        <taxon>Bacteria</taxon>
        <taxon>Pseudomonadati</taxon>
        <taxon>Thermodesulfobacteriota</taxon>
        <taxon>Thermodesulfobacteria</taxon>
        <taxon>Thermodesulfobacteriales</taxon>
        <taxon>Thermodesulfobacteriaceae</taxon>
        <taxon>Thermosulfurimonas</taxon>
    </lineage>
</organism>
<evidence type="ECO:0000256" key="4">
    <source>
        <dbReference type="ARBA" id="ARBA00022683"/>
    </source>
</evidence>
<evidence type="ECO:0000256" key="2">
    <source>
        <dbReference type="ARBA" id="ARBA00010736"/>
    </source>
</evidence>
<evidence type="ECO:0000259" key="5">
    <source>
        <dbReference type="PROSITE" id="PS51350"/>
    </source>
</evidence>
<dbReference type="Gene3D" id="3.30.1340.10">
    <property type="entry name" value="HPr-like"/>
    <property type="match status" value="1"/>
</dbReference>
<protein>
    <submittedName>
        <fullName evidence="6">HPr family phosphocarrier protein</fullName>
    </submittedName>
</protein>
<dbReference type="EMBL" id="DRMH01000030">
    <property type="protein sequence ID" value="HFC97400.1"/>
    <property type="molecule type" value="Genomic_DNA"/>
</dbReference>
<name>A0A7C3GQM7_9BACT</name>
<dbReference type="PANTHER" id="PTHR33705:SF2">
    <property type="entry name" value="PHOSPHOCARRIER PROTEIN NPR"/>
    <property type="match status" value="1"/>
</dbReference>
<dbReference type="PROSITE" id="PS00369">
    <property type="entry name" value="PTS_HPR_HIS"/>
    <property type="match status" value="1"/>
</dbReference>
<dbReference type="GO" id="GO:0005737">
    <property type="term" value="C:cytoplasm"/>
    <property type="evidence" value="ECO:0007669"/>
    <property type="project" value="UniProtKB-SubCell"/>
</dbReference>
<comment type="similarity">
    <text evidence="2">Belongs to the HPr family.</text>
</comment>
<gene>
    <name evidence="6" type="ORF">ENJ40_02930</name>
</gene>
<sequence>MEGKEPKRIEAEIEIRGALGLHARPAARLAKALKGLRAQVRLGHGERMVDAGSILDVLTLGARTGTRLRLIAEGEEAEEALETARRILEAGL</sequence>
<evidence type="ECO:0000313" key="6">
    <source>
        <dbReference type="EMBL" id="HFC97400.1"/>
    </source>
</evidence>
<dbReference type="Proteomes" id="UP000886043">
    <property type="component" value="Unassembled WGS sequence"/>
</dbReference>
<reference evidence="6" key="1">
    <citation type="journal article" date="2020" name="mSystems">
        <title>Genome- and Community-Level Interaction Insights into Carbon Utilization and Element Cycling Functions of Hydrothermarchaeota in Hydrothermal Sediment.</title>
        <authorList>
            <person name="Zhou Z."/>
            <person name="Liu Y."/>
            <person name="Xu W."/>
            <person name="Pan J."/>
            <person name="Luo Z.H."/>
            <person name="Li M."/>
        </authorList>
    </citation>
    <scope>NUCLEOTIDE SEQUENCE [LARGE SCALE GENOMIC DNA]</scope>
    <source>
        <strain evidence="6">HyVt-483</strain>
    </source>
</reference>
<keyword evidence="4" id="KW-0598">Phosphotransferase system</keyword>
<dbReference type="NCBIfam" id="TIGR01003">
    <property type="entry name" value="PTS_HPr_family"/>
    <property type="match status" value="1"/>
</dbReference>
<dbReference type="AlphaFoldDB" id="A0A7C3GQM7"/>
<comment type="caution">
    <text evidence="6">The sequence shown here is derived from an EMBL/GenBank/DDBJ whole genome shotgun (WGS) entry which is preliminary data.</text>
</comment>
<dbReference type="SUPFAM" id="SSF55594">
    <property type="entry name" value="HPr-like"/>
    <property type="match status" value="1"/>
</dbReference>
<dbReference type="InterPro" id="IPR050399">
    <property type="entry name" value="HPr"/>
</dbReference>
<dbReference type="PROSITE" id="PS51350">
    <property type="entry name" value="PTS_HPR_DOM"/>
    <property type="match status" value="1"/>
</dbReference>
<dbReference type="InterPro" id="IPR001020">
    <property type="entry name" value="PTS_HPr_His_P_site"/>
</dbReference>
<dbReference type="PRINTS" id="PR00107">
    <property type="entry name" value="PHOSPHOCPHPR"/>
</dbReference>
<proteinExistence type="inferred from homology"/>
<dbReference type="InterPro" id="IPR000032">
    <property type="entry name" value="HPr-like"/>
</dbReference>
<dbReference type="GO" id="GO:0009401">
    <property type="term" value="P:phosphoenolpyruvate-dependent sugar phosphotransferase system"/>
    <property type="evidence" value="ECO:0007669"/>
    <property type="project" value="UniProtKB-KW"/>
</dbReference>
<evidence type="ECO:0000256" key="1">
    <source>
        <dbReference type="ARBA" id="ARBA00004496"/>
    </source>
</evidence>
<comment type="subcellular location">
    <subcellularLocation>
        <location evidence="1">Cytoplasm</location>
    </subcellularLocation>
</comment>
<dbReference type="CDD" id="cd00367">
    <property type="entry name" value="PTS-HPr_like"/>
    <property type="match status" value="1"/>
</dbReference>
<accession>A0A7C3GQM7</accession>